<organism evidence="1 2">
    <name type="scientific">Pseudomonas syringae</name>
    <dbReference type="NCBI Taxonomy" id="317"/>
    <lineage>
        <taxon>Bacteria</taxon>
        <taxon>Pseudomonadati</taxon>
        <taxon>Pseudomonadota</taxon>
        <taxon>Gammaproteobacteria</taxon>
        <taxon>Pseudomonadales</taxon>
        <taxon>Pseudomonadaceae</taxon>
        <taxon>Pseudomonas</taxon>
    </lineage>
</organism>
<protein>
    <submittedName>
        <fullName evidence="1">Uncharacterized protein</fullName>
    </submittedName>
</protein>
<accession>A0A9Q3X0R1</accession>
<reference evidence="1" key="1">
    <citation type="submission" date="2019-11" db="EMBL/GenBank/DDBJ databases">
        <title>Epiphytic Pseudomonas syringae from cherry orchards.</title>
        <authorList>
            <person name="Hulin M.T."/>
        </authorList>
    </citation>
    <scope>NUCLEOTIDE SEQUENCE</scope>
    <source>
        <strain evidence="1">PA-6-9A</strain>
    </source>
</reference>
<gene>
    <name evidence="1" type="ORF">GIW73_03985</name>
</gene>
<evidence type="ECO:0000313" key="2">
    <source>
        <dbReference type="Proteomes" id="UP000814207"/>
    </source>
</evidence>
<dbReference type="EMBL" id="WKEU01000008">
    <property type="protein sequence ID" value="MCF5062113.1"/>
    <property type="molecule type" value="Genomic_DNA"/>
</dbReference>
<sequence length="121" mass="13587">MMVFAMVGENLQQVGGDCPDGFIVMNSLRPEDLDAPYYVAQGDGEWAVNQEAKQASEGMIENAWRAEQMPLAMEAVTAFQMGEEDIPGTEQLWKDYWIALRKWTNTNPDFPDTSKRPIAPS</sequence>
<comment type="caution">
    <text evidence="1">The sequence shown here is derived from an EMBL/GenBank/DDBJ whole genome shotgun (WGS) entry which is preliminary data.</text>
</comment>
<proteinExistence type="predicted"/>
<dbReference type="Proteomes" id="UP000814207">
    <property type="component" value="Unassembled WGS sequence"/>
</dbReference>
<dbReference type="AlphaFoldDB" id="A0A9Q3X0R1"/>
<name>A0A9Q3X0R1_PSESX</name>
<evidence type="ECO:0000313" key="1">
    <source>
        <dbReference type="EMBL" id="MCF5062113.1"/>
    </source>
</evidence>